<evidence type="ECO:0000313" key="2">
    <source>
        <dbReference type="EMBL" id="KXG34883.1"/>
    </source>
</evidence>
<keyword evidence="1" id="KW-0812">Transmembrane</keyword>
<dbReference type="InParanoid" id="A0A1B6QAC8"/>
<evidence type="ECO:0000313" key="3">
    <source>
        <dbReference type="Proteomes" id="UP000000768"/>
    </source>
</evidence>
<dbReference type="EMBL" id="CM000761">
    <property type="protein sequence ID" value="KXG34883.1"/>
    <property type="molecule type" value="Genomic_DNA"/>
</dbReference>
<proteinExistence type="predicted"/>
<keyword evidence="3" id="KW-1185">Reference proteome</keyword>
<reference evidence="3" key="2">
    <citation type="journal article" date="2018" name="Plant J.">
        <title>The Sorghum bicolor reference genome: improved assembly, gene annotations, a transcriptome atlas, and signatures of genome organization.</title>
        <authorList>
            <person name="McCormick R.F."/>
            <person name="Truong S.K."/>
            <person name="Sreedasyam A."/>
            <person name="Jenkins J."/>
            <person name="Shu S."/>
            <person name="Sims D."/>
            <person name="Kennedy M."/>
            <person name="Amirebrahimi M."/>
            <person name="Weers B.D."/>
            <person name="McKinley B."/>
            <person name="Mattison A."/>
            <person name="Morishige D.T."/>
            <person name="Grimwood J."/>
            <person name="Schmutz J."/>
            <person name="Mullet J.E."/>
        </authorList>
    </citation>
    <scope>NUCLEOTIDE SEQUENCE [LARGE SCALE GENOMIC DNA]</scope>
    <source>
        <strain evidence="3">cv. BTx623</strain>
    </source>
</reference>
<dbReference type="AlphaFoldDB" id="A0A1B6QAC8"/>
<feature type="transmembrane region" description="Helical" evidence="1">
    <location>
        <begin position="68"/>
        <end position="93"/>
    </location>
</feature>
<organism evidence="2 3">
    <name type="scientific">Sorghum bicolor</name>
    <name type="common">Sorghum</name>
    <name type="synonym">Sorghum vulgare</name>
    <dbReference type="NCBI Taxonomy" id="4558"/>
    <lineage>
        <taxon>Eukaryota</taxon>
        <taxon>Viridiplantae</taxon>
        <taxon>Streptophyta</taxon>
        <taxon>Embryophyta</taxon>
        <taxon>Tracheophyta</taxon>
        <taxon>Spermatophyta</taxon>
        <taxon>Magnoliopsida</taxon>
        <taxon>Liliopsida</taxon>
        <taxon>Poales</taxon>
        <taxon>Poaceae</taxon>
        <taxon>PACMAD clade</taxon>
        <taxon>Panicoideae</taxon>
        <taxon>Andropogonodae</taxon>
        <taxon>Andropogoneae</taxon>
        <taxon>Sorghinae</taxon>
        <taxon>Sorghum</taxon>
    </lineage>
</organism>
<gene>
    <name evidence="2" type="ORF">SORBI_3002G103700</name>
</gene>
<keyword evidence="1" id="KW-1133">Transmembrane helix</keyword>
<evidence type="ECO:0000256" key="1">
    <source>
        <dbReference type="SAM" id="Phobius"/>
    </source>
</evidence>
<name>A0A1B6QAC8_SORBI</name>
<dbReference type="Gramene" id="KXG34883">
    <property type="protein sequence ID" value="KXG34883"/>
    <property type="gene ID" value="SORBI_3002G103700"/>
</dbReference>
<keyword evidence="1" id="KW-0472">Membrane</keyword>
<feature type="transmembrane region" description="Helical" evidence="1">
    <location>
        <begin position="20"/>
        <end position="47"/>
    </location>
</feature>
<reference evidence="2 3" key="1">
    <citation type="journal article" date="2009" name="Nature">
        <title>The Sorghum bicolor genome and the diversification of grasses.</title>
        <authorList>
            <person name="Paterson A.H."/>
            <person name="Bowers J.E."/>
            <person name="Bruggmann R."/>
            <person name="Dubchak I."/>
            <person name="Grimwood J."/>
            <person name="Gundlach H."/>
            <person name="Haberer G."/>
            <person name="Hellsten U."/>
            <person name="Mitros T."/>
            <person name="Poliakov A."/>
            <person name="Schmutz J."/>
            <person name="Spannagl M."/>
            <person name="Tang H."/>
            <person name="Wang X."/>
            <person name="Wicker T."/>
            <person name="Bharti A.K."/>
            <person name="Chapman J."/>
            <person name="Feltus F.A."/>
            <person name="Gowik U."/>
            <person name="Grigoriev I.V."/>
            <person name="Lyons E."/>
            <person name="Maher C.A."/>
            <person name="Martis M."/>
            <person name="Narechania A."/>
            <person name="Otillar R.P."/>
            <person name="Penning B.W."/>
            <person name="Salamov A.A."/>
            <person name="Wang Y."/>
            <person name="Zhang L."/>
            <person name="Carpita N.C."/>
            <person name="Freeling M."/>
            <person name="Gingle A.R."/>
            <person name="Hash C.T."/>
            <person name="Keller B."/>
            <person name="Klein P."/>
            <person name="Kresovich S."/>
            <person name="McCann M.C."/>
            <person name="Ming R."/>
            <person name="Peterson D.G."/>
            <person name="Mehboob-ur-Rahman"/>
            <person name="Ware D."/>
            <person name="Westhoff P."/>
            <person name="Mayer K.F."/>
            <person name="Messing J."/>
            <person name="Rokhsar D.S."/>
        </authorList>
    </citation>
    <scope>NUCLEOTIDE SEQUENCE [LARGE SCALE GENOMIC DNA]</scope>
    <source>
        <strain evidence="3">cv. BTx623</strain>
    </source>
</reference>
<protein>
    <submittedName>
        <fullName evidence="2">Uncharacterized protein</fullName>
    </submittedName>
</protein>
<dbReference type="Proteomes" id="UP000000768">
    <property type="component" value="Chromosome 2"/>
</dbReference>
<sequence length="101" mass="11789">MSYLLVKLCFHEWIMTAGLLVHLLPILAVASMSFICGCTLSVILFAAHYLYMHDERLADKELQNMKIYLFYFAAMYKTIRVCFCCNVFAMYFMRCICSTPK</sequence>
<accession>A0A1B6QAC8</accession>